<name>A0A1I0HYZ0_9PSED</name>
<dbReference type="Proteomes" id="UP000182332">
    <property type="component" value="Unassembled WGS sequence"/>
</dbReference>
<evidence type="ECO:0000313" key="1">
    <source>
        <dbReference type="EMBL" id="SET89311.1"/>
    </source>
</evidence>
<accession>A0A1I0HYZ0</accession>
<organism evidence="1 2">
    <name type="scientific">Pseudomonas graminis</name>
    <dbReference type="NCBI Taxonomy" id="158627"/>
    <lineage>
        <taxon>Bacteria</taxon>
        <taxon>Pseudomonadati</taxon>
        <taxon>Pseudomonadota</taxon>
        <taxon>Gammaproteobacteria</taxon>
        <taxon>Pseudomonadales</taxon>
        <taxon>Pseudomonadaceae</taxon>
        <taxon>Pseudomonas</taxon>
    </lineage>
</organism>
<gene>
    <name evidence="1" type="ORF">SAMN05216197_1315</name>
</gene>
<reference evidence="1 2" key="1">
    <citation type="submission" date="2016-10" db="EMBL/GenBank/DDBJ databases">
        <authorList>
            <person name="de Groot N.N."/>
        </authorList>
    </citation>
    <scope>NUCLEOTIDE SEQUENCE [LARGE SCALE GENOMIC DNA]</scope>
    <source>
        <strain evidence="1 2">DSM 11363</strain>
    </source>
</reference>
<dbReference type="AlphaFoldDB" id="A0A1I0HYZ0"/>
<proteinExistence type="predicted"/>
<evidence type="ECO:0000313" key="2">
    <source>
        <dbReference type="Proteomes" id="UP000182332"/>
    </source>
</evidence>
<sequence>MLRLISRLALSIQGQPVKRCRATPPMASRCGLFGLELPCSRRLDRLLRRGHGVRYSLHDSQLQLGGPVGWAVRRGLPVRLPAGLTTSLAGASYGVCSLPCVLPDSYLCPSHTFRVRCCSWVAAWFGVLAIWRVRQLSRGCVDDDLACSDPVGTPWWSRLVFKERRGFRCWARTAWLDADLSKLK</sequence>
<dbReference type="EMBL" id="FOHW01000031">
    <property type="protein sequence ID" value="SET89311.1"/>
    <property type="molecule type" value="Genomic_DNA"/>
</dbReference>
<protein>
    <submittedName>
        <fullName evidence="1">Uncharacterized protein</fullName>
    </submittedName>
</protein>